<evidence type="ECO:0000313" key="5">
    <source>
        <dbReference type="Proteomes" id="UP000494329"/>
    </source>
</evidence>
<keyword evidence="5" id="KW-1185">Reference proteome</keyword>
<protein>
    <recommendedName>
        <fullName evidence="3">Prepilin type IV endopeptidase peptidase domain-containing protein</fullName>
    </recommendedName>
</protein>
<keyword evidence="2" id="KW-1133">Transmembrane helix</keyword>
<feature type="domain" description="Prepilin type IV endopeptidase peptidase" evidence="3">
    <location>
        <begin position="13"/>
        <end position="114"/>
    </location>
</feature>
<dbReference type="AlphaFoldDB" id="A0A6J5F226"/>
<organism evidence="4 5">
    <name type="scientific">Paraburkholderia solisilvae</name>
    <dbReference type="NCBI Taxonomy" id="624376"/>
    <lineage>
        <taxon>Bacteria</taxon>
        <taxon>Pseudomonadati</taxon>
        <taxon>Pseudomonadota</taxon>
        <taxon>Betaproteobacteria</taxon>
        <taxon>Burkholderiales</taxon>
        <taxon>Burkholderiaceae</taxon>
        <taxon>Paraburkholderia</taxon>
    </lineage>
</organism>
<evidence type="ECO:0000313" key="4">
    <source>
        <dbReference type="EMBL" id="CAB3772443.1"/>
    </source>
</evidence>
<proteinExistence type="inferred from homology"/>
<feature type="transmembrane region" description="Helical" evidence="2">
    <location>
        <begin position="95"/>
        <end position="119"/>
    </location>
</feature>
<dbReference type="GO" id="GO:0006465">
    <property type="term" value="P:signal peptide processing"/>
    <property type="evidence" value="ECO:0007669"/>
    <property type="project" value="TreeGrafter"/>
</dbReference>
<dbReference type="PANTHER" id="PTHR30487:SF0">
    <property type="entry name" value="PREPILIN LEADER PEPTIDASE_N-METHYLTRANSFERASE-RELATED"/>
    <property type="match status" value="1"/>
</dbReference>
<sequence length="178" mass="18693">MNAVPFPLGPCVLLLVITAAVHDWRARRIPNWLVATALVAALPAQWMLHGALDGLAVWFAGWLVGALIFLPGYLVRAVGAGDVKLMAAVGAWLGMTGAIETAMIACAIGGVWALAAMLVKRRIKDGLSNTYSMLLSVTGGWRHVVQQGETLREVSVGRLPFGVAIAAGALCTIVLAVQ</sequence>
<dbReference type="PANTHER" id="PTHR30487">
    <property type="entry name" value="TYPE 4 PREPILIN-LIKE PROTEINS LEADER PEPTIDE-PROCESSING ENZYME"/>
    <property type="match status" value="1"/>
</dbReference>
<dbReference type="Gene3D" id="1.20.120.1220">
    <property type="match status" value="1"/>
</dbReference>
<keyword evidence="2" id="KW-0472">Membrane</keyword>
<accession>A0A6J5F226</accession>
<reference evidence="4 5" key="1">
    <citation type="submission" date="2020-04" db="EMBL/GenBank/DDBJ databases">
        <authorList>
            <person name="De Canck E."/>
        </authorList>
    </citation>
    <scope>NUCLEOTIDE SEQUENCE [LARGE SCALE GENOMIC DNA]</scope>
    <source>
        <strain evidence="4 5">LMG 29739</strain>
    </source>
</reference>
<dbReference type="GO" id="GO:0005886">
    <property type="term" value="C:plasma membrane"/>
    <property type="evidence" value="ECO:0007669"/>
    <property type="project" value="TreeGrafter"/>
</dbReference>
<keyword evidence="2" id="KW-0812">Transmembrane</keyword>
<evidence type="ECO:0000256" key="1">
    <source>
        <dbReference type="ARBA" id="ARBA00005801"/>
    </source>
</evidence>
<dbReference type="RefSeq" id="WP_175115384.1">
    <property type="nucleotide sequence ID" value="NZ_CADIKF010000098.1"/>
</dbReference>
<dbReference type="InterPro" id="IPR000045">
    <property type="entry name" value="Prepilin_IV_endopep_pep"/>
</dbReference>
<gene>
    <name evidence="4" type="ORF">LMG29739_06268</name>
</gene>
<evidence type="ECO:0000256" key="2">
    <source>
        <dbReference type="SAM" id="Phobius"/>
    </source>
</evidence>
<feature type="transmembrane region" description="Helical" evidence="2">
    <location>
        <begin position="159"/>
        <end position="177"/>
    </location>
</feature>
<dbReference type="GO" id="GO:0004190">
    <property type="term" value="F:aspartic-type endopeptidase activity"/>
    <property type="evidence" value="ECO:0007669"/>
    <property type="project" value="InterPro"/>
</dbReference>
<comment type="similarity">
    <text evidence="1">Belongs to the peptidase A24 family.</text>
</comment>
<dbReference type="EMBL" id="CADIKF010000098">
    <property type="protein sequence ID" value="CAB3772443.1"/>
    <property type="molecule type" value="Genomic_DNA"/>
</dbReference>
<dbReference type="Pfam" id="PF01478">
    <property type="entry name" value="Peptidase_A24"/>
    <property type="match status" value="1"/>
</dbReference>
<feature type="transmembrane region" description="Helical" evidence="2">
    <location>
        <begin position="55"/>
        <end position="75"/>
    </location>
</feature>
<dbReference type="Proteomes" id="UP000494329">
    <property type="component" value="Unassembled WGS sequence"/>
</dbReference>
<evidence type="ECO:0000259" key="3">
    <source>
        <dbReference type="Pfam" id="PF01478"/>
    </source>
</evidence>
<name>A0A6J5F226_9BURK</name>
<dbReference type="InterPro" id="IPR050882">
    <property type="entry name" value="Prepilin_peptidase/N-MTase"/>
</dbReference>